<evidence type="ECO:0000313" key="3">
    <source>
        <dbReference type="RefSeq" id="XP_056848924.1"/>
    </source>
</evidence>
<dbReference type="Pfam" id="PF13966">
    <property type="entry name" value="zf-RVT"/>
    <property type="match status" value="1"/>
</dbReference>
<feature type="domain" description="Reverse transcriptase" evidence="1">
    <location>
        <begin position="469"/>
        <end position="701"/>
    </location>
</feature>
<dbReference type="Proteomes" id="UP000504610">
    <property type="component" value="Chromosome 8"/>
</dbReference>
<name>A0A9W3CBS1_RAPSA</name>
<dbReference type="SUPFAM" id="SSF56672">
    <property type="entry name" value="DNA/RNA polymerases"/>
    <property type="match status" value="1"/>
</dbReference>
<dbReference type="SUPFAM" id="SSF56219">
    <property type="entry name" value="DNase I-like"/>
    <property type="match status" value="1"/>
</dbReference>
<dbReference type="Pfam" id="PF03372">
    <property type="entry name" value="Exo_endo_phos"/>
    <property type="match status" value="1"/>
</dbReference>
<evidence type="ECO:0000313" key="2">
    <source>
        <dbReference type="Proteomes" id="UP000504610"/>
    </source>
</evidence>
<dbReference type="InterPro" id="IPR026960">
    <property type="entry name" value="RVT-Znf"/>
</dbReference>
<dbReference type="PANTHER" id="PTHR33116:SF86">
    <property type="entry name" value="REVERSE TRANSCRIPTASE DOMAIN-CONTAINING PROTEIN"/>
    <property type="match status" value="1"/>
</dbReference>
<evidence type="ECO:0000259" key="1">
    <source>
        <dbReference type="PROSITE" id="PS50878"/>
    </source>
</evidence>
<dbReference type="GeneID" id="108820216"/>
<dbReference type="OrthoDB" id="1112573at2759"/>
<dbReference type="KEGG" id="rsz:108820216"/>
<reference evidence="2" key="1">
    <citation type="journal article" date="2019" name="Database">
        <title>The radish genome database (RadishGD): an integrated information resource for radish genomics.</title>
        <authorList>
            <person name="Yu H.J."/>
            <person name="Baek S."/>
            <person name="Lee Y.J."/>
            <person name="Cho A."/>
            <person name="Mun J.H."/>
        </authorList>
    </citation>
    <scope>NUCLEOTIDE SEQUENCE [LARGE SCALE GENOMIC DNA]</scope>
    <source>
        <strain evidence="2">cv. WK10039</strain>
    </source>
</reference>
<accession>A0A9W3CBS1</accession>
<dbReference type="CDD" id="cd01650">
    <property type="entry name" value="RT_nLTR_like"/>
    <property type="match status" value="1"/>
</dbReference>
<organism evidence="2 3">
    <name type="scientific">Raphanus sativus</name>
    <name type="common">Radish</name>
    <name type="synonym">Raphanus raphanistrum var. sativus</name>
    <dbReference type="NCBI Taxonomy" id="3726"/>
    <lineage>
        <taxon>Eukaryota</taxon>
        <taxon>Viridiplantae</taxon>
        <taxon>Streptophyta</taxon>
        <taxon>Embryophyta</taxon>
        <taxon>Tracheophyta</taxon>
        <taxon>Spermatophyta</taxon>
        <taxon>Magnoliopsida</taxon>
        <taxon>eudicotyledons</taxon>
        <taxon>Gunneridae</taxon>
        <taxon>Pentapetalae</taxon>
        <taxon>rosids</taxon>
        <taxon>malvids</taxon>
        <taxon>Brassicales</taxon>
        <taxon>Brassicaceae</taxon>
        <taxon>Brassiceae</taxon>
        <taxon>Raphanus</taxon>
    </lineage>
</organism>
<dbReference type="InterPro" id="IPR005135">
    <property type="entry name" value="Endo/exonuclease/phosphatase"/>
</dbReference>
<dbReference type="Pfam" id="PF00078">
    <property type="entry name" value="RVT_1"/>
    <property type="match status" value="1"/>
</dbReference>
<protein>
    <submittedName>
        <fullName evidence="3">Uncharacterized protein LOC108820216</fullName>
    </submittedName>
</protein>
<sequence length="1186" mass="133712">MVSRSANPPRKRLCVEQAGYKEAEDGFSASAKPDSLALICWNCQGLGGDLTVPRIRELKKLVSPDILFLMETKNQDEFVLSELDFLDDYQHITVPPIGLSGGLALFWKKDCSLTILEATKHYIDTKLKEHRADFWESISLLGHNRDTAWLLSGDFNDILDNVEKSGGPERCEGSFIPFRSFVSQNGLWDVKHTGNPLSWRGQRCTHLVRARLDRSLANCAWTDLFPSGRCDYLRFEGSDHRPVISYLDTSKSKRRRLFRYDRSIKDFPEARKVIEEAWQKEVPEQVENKIKRCRDELIKWFKTRKINSAKVIVDLQKRLEVTLSTGEPSLEVIKEITTALSEAYKAEELFWRQRSRVLWLQSGDRNSAYFHAVTKDRRSFNRLTTIEDEAGVPFHEEAAIGGVFANYYTKRFTSNGFPDLSAVEEAITQRISPEINQYLISIPTDLEIHAAVRNINEDKAPGPDGEVREFFQSGKMDKRINETHICLLPKIPGPKSPSEFRPIALCNGRAITDNILITHEYLHYLKISEATKRCSMVVKTDMNKAYDRIEWAFLAEVLLKMGFDPVWINWVMECVTTVSYAYLINGGPHSCVIPHRGLRQGDPLSPYLFILCAEVLTGLCEKELQRGKFKGLQVSRKSPFVNHLLFADDTVFFSNTSDKSCASLMRILKRYEECSGQCINMAKSTVTFSSKTTEGIMGRVKAMIGIDKEGGMGKYLGLPEAFGRKKRDVFTGLVDKIRQRAQSWPTKFLSGAGKHVMLQTVLSALPNYSMSSFKIPKSLCKRIQSVLTRFWWDSAPDKKKMTWVAWDQMATPKCVGGLGFKHLESFNDSLLAKLGWRIMNNPDALLSRVLKGKYFADCSLLESTPKQAASHGWAGIMAGKEVLKKGLGFLIGNGASINGWSDPWLSTSRPLSLIGPPTEANQHLMVQDLLLPESNEWNLPLVQLHLPQYEEIIRELIPSAQKPPDKLVWLGDIKGKYTTKSGYRMCNPIELQPNQWGFAWIKHVWRLDAPGKLQHFMWRALNDALPVAELLLRRGMEVASACKVCGDLETIAHVLLECPFARSVWETAPILFPDYQAPPQAPIPLLQFMTLLPQDRKTGVETRGAASRSHVGSALIAETLAVREALQQASTEGTVLNEIAGLLFEISHLIPLFSTLSFILIPRSANFVADGLAKSALAPLCHQNIV</sequence>
<dbReference type="PROSITE" id="PS50878">
    <property type="entry name" value="RT_POL"/>
    <property type="match status" value="1"/>
</dbReference>
<keyword evidence="2" id="KW-1185">Reference proteome</keyword>
<reference evidence="3" key="2">
    <citation type="submission" date="2025-08" db="UniProtKB">
        <authorList>
            <consortium name="RefSeq"/>
        </authorList>
    </citation>
    <scope>IDENTIFICATION</scope>
    <source>
        <tissue evidence="3">Leaf</tissue>
    </source>
</reference>
<dbReference type="PANTHER" id="PTHR33116">
    <property type="entry name" value="REVERSE TRANSCRIPTASE ZINC-BINDING DOMAIN-CONTAINING PROTEIN-RELATED-RELATED"/>
    <property type="match status" value="1"/>
</dbReference>
<dbReference type="RefSeq" id="XP_056848924.1">
    <property type="nucleotide sequence ID" value="XM_056992944.1"/>
</dbReference>
<dbReference type="InterPro" id="IPR036691">
    <property type="entry name" value="Endo/exonu/phosph_ase_sf"/>
</dbReference>
<dbReference type="InterPro" id="IPR043502">
    <property type="entry name" value="DNA/RNA_pol_sf"/>
</dbReference>
<dbReference type="InterPro" id="IPR000477">
    <property type="entry name" value="RT_dom"/>
</dbReference>
<dbReference type="Gene3D" id="3.60.10.10">
    <property type="entry name" value="Endonuclease/exonuclease/phosphatase"/>
    <property type="match status" value="1"/>
</dbReference>
<gene>
    <name evidence="3" type="primary">LOC108820216</name>
</gene>
<dbReference type="AlphaFoldDB" id="A0A9W3CBS1"/>
<proteinExistence type="predicted"/>
<dbReference type="GO" id="GO:0003824">
    <property type="term" value="F:catalytic activity"/>
    <property type="evidence" value="ECO:0007669"/>
    <property type="project" value="InterPro"/>
</dbReference>